<dbReference type="PANTHER" id="PTHR36504">
    <property type="entry name" value="LIPOPOLYSACCHARIDE EXPORT SYSTEM PROTEIN LPTA"/>
    <property type="match status" value="1"/>
</dbReference>
<dbReference type="RefSeq" id="WP_085797754.1">
    <property type="nucleotide sequence ID" value="NZ_FWFO01000005.1"/>
</dbReference>
<organism evidence="4 5">
    <name type="scientific">Falsiruegeria litorea R37</name>
    <dbReference type="NCBI Taxonomy" id="1200284"/>
    <lineage>
        <taxon>Bacteria</taxon>
        <taxon>Pseudomonadati</taxon>
        <taxon>Pseudomonadota</taxon>
        <taxon>Alphaproteobacteria</taxon>
        <taxon>Rhodobacterales</taxon>
        <taxon>Roseobacteraceae</taxon>
        <taxon>Falsiruegeria</taxon>
    </lineage>
</organism>
<dbReference type="EMBL" id="FWFO01000005">
    <property type="protein sequence ID" value="SLN69965.1"/>
    <property type="molecule type" value="Genomic_DNA"/>
</dbReference>
<dbReference type="InterPro" id="IPR052037">
    <property type="entry name" value="LPS_export_LptA"/>
</dbReference>
<name>A0A1Y5TR47_9RHOB</name>
<dbReference type="GO" id="GO:0009279">
    <property type="term" value="C:cell outer membrane"/>
    <property type="evidence" value="ECO:0007669"/>
    <property type="project" value="TreeGrafter"/>
</dbReference>
<keyword evidence="5" id="KW-1185">Reference proteome</keyword>
<protein>
    <submittedName>
        <fullName evidence="4">Lipopolysaccharide export system protein LptA</fullName>
    </submittedName>
</protein>
<evidence type="ECO:0000256" key="2">
    <source>
        <dbReference type="SAM" id="SignalP"/>
    </source>
</evidence>
<dbReference type="PANTHER" id="PTHR36504:SF1">
    <property type="entry name" value="LIPOPOLYSACCHARIDE EXPORT SYSTEM PROTEIN LPTA"/>
    <property type="match status" value="1"/>
</dbReference>
<evidence type="ECO:0000313" key="4">
    <source>
        <dbReference type="EMBL" id="SLN69965.1"/>
    </source>
</evidence>
<dbReference type="AlphaFoldDB" id="A0A1Y5TR47"/>
<dbReference type="OrthoDB" id="9811926at2"/>
<sequence length="163" mass="17188">MFYFRALIISISLVLGAAPVSAQGTNVAFGAIKADPSLPVEVTADTLDVNQENGSAEFKGNVLVGQGEMRLSAQRVLVIYNQEQSGIQRMEATGDVVLVSGPDAAQAQRADYTIDTGVIVMTGNVLLTQGENALTSNKMTVNLITGTAQMVGRVKTILNSDKN</sequence>
<evidence type="ECO:0000259" key="3">
    <source>
        <dbReference type="Pfam" id="PF03968"/>
    </source>
</evidence>
<proteinExistence type="predicted"/>
<feature type="chain" id="PRO_5012034503" evidence="2">
    <location>
        <begin position="23"/>
        <end position="163"/>
    </location>
</feature>
<dbReference type="Gene3D" id="2.60.450.10">
    <property type="entry name" value="Lipopolysaccharide (LPS) transport protein A like domain"/>
    <property type="match status" value="1"/>
</dbReference>
<dbReference type="Proteomes" id="UP000193077">
    <property type="component" value="Unassembled WGS sequence"/>
</dbReference>
<dbReference type="Pfam" id="PF03968">
    <property type="entry name" value="LptD_N"/>
    <property type="match status" value="1"/>
</dbReference>
<gene>
    <name evidence="4" type="primary">lptA</name>
    <name evidence="4" type="ORF">TRL7639_04110</name>
</gene>
<evidence type="ECO:0000256" key="1">
    <source>
        <dbReference type="ARBA" id="ARBA00022729"/>
    </source>
</evidence>
<reference evidence="4 5" key="1">
    <citation type="submission" date="2017-03" db="EMBL/GenBank/DDBJ databases">
        <authorList>
            <person name="Afonso C.L."/>
            <person name="Miller P.J."/>
            <person name="Scott M.A."/>
            <person name="Spackman E."/>
            <person name="Goraichik I."/>
            <person name="Dimitrov K.M."/>
            <person name="Suarez D.L."/>
            <person name="Swayne D.E."/>
        </authorList>
    </citation>
    <scope>NUCLEOTIDE SEQUENCE [LARGE SCALE GENOMIC DNA]</scope>
    <source>
        <strain evidence="4 5">CECT 7639</strain>
    </source>
</reference>
<accession>A0A1Y5TR47</accession>
<evidence type="ECO:0000313" key="5">
    <source>
        <dbReference type="Proteomes" id="UP000193077"/>
    </source>
</evidence>
<dbReference type="GO" id="GO:0017089">
    <property type="term" value="F:glycolipid transfer activity"/>
    <property type="evidence" value="ECO:0007669"/>
    <property type="project" value="TreeGrafter"/>
</dbReference>
<feature type="signal peptide" evidence="2">
    <location>
        <begin position="1"/>
        <end position="22"/>
    </location>
</feature>
<dbReference type="GO" id="GO:0030288">
    <property type="term" value="C:outer membrane-bounded periplasmic space"/>
    <property type="evidence" value="ECO:0007669"/>
    <property type="project" value="TreeGrafter"/>
</dbReference>
<dbReference type="GO" id="GO:0015920">
    <property type="term" value="P:lipopolysaccharide transport"/>
    <property type="evidence" value="ECO:0007669"/>
    <property type="project" value="TreeGrafter"/>
</dbReference>
<keyword evidence="1 2" id="KW-0732">Signal</keyword>
<feature type="domain" description="Organic solvent tolerance-like N-terminal" evidence="3">
    <location>
        <begin position="41"/>
        <end position="146"/>
    </location>
</feature>
<dbReference type="InterPro" id="IPR005653">
    <property type="entry name" value="OstA-like_N"/>
</dbReference>